<reference evidence="2 3" key="1">
    <citation type="journal article" date="2012" name="Nat. Genet.">
        <title>Plasmodium cynomolgi genome sequences provide insight into Plasmodium vivax and the monkey malaria clade.</title>
        <authorList>
            <person name="Tachibana S."/>
            <person name="Sullivan S.A."/>
            <person name="Kawai S."/>
            <person name="Nakamura S."/>
            <person name="Kim H.R."/>
            <person name="Goto N."/>
            <person name="Arisue N."/>
            <person name="Palacpac N.M.Q."/>
            <person name="Honma H."/>
            <person name="Yagi M."/>
            <person name="Tougan T."/>
            <person name="Katakai Y."/>
            <person name="Kaneko O."/>
            <person name="Mita T."/>
            <person name="Kita K."/>
            <person name="Yasutomi Y."/>
            <person name="Sutton P.L."/>
            <person name="Shakhbatyan R."/>
            <person name="Horii T."/>
            <person name="Yasunaga T."/>
            <person name="Barnwell J.W."/>
            <person name="Escalante A.A."/>
            <person name="Carlton J.M."/>
            <person name="Tanabe K."/>
        </authorList>
    </citation>
    <scope>NUCLEOTIDE SEQUENCE [LARGE SCALE GENOMIC DNA]</scope>
    <source>
        <strain evidence="2 3">B</strain>
    </source>
</reference>
<dbReference type="VEuPathDB" id="PlasmoDB:PCYB_004600"/>
<dbReference type="EMBL" id="DF157643">
    <property type="protein sequence ID" value="GAB69711.1"/>
    <property type="molecule type" value="Genomic_DNA"/>
</dbReference>
<keyword evidence="1" id="KW-1133">Transmembrane helix</keyword>
<keyword evidence="1" id="KW-0812">Transmembrane</keyword>
<dbReference type="AlphaFoldDB" id="K6UF95"/>
<dbReference type="RefSeq" id="XP_004227929.1">
    <property type="nucleotide sequence ID" value="XM_004227881.1"/>
</dbReference>
<evidence type="ECO:0000256" key="1">
    <source>
        <dbReference type="SAM" id="Phobius"/>
    </source>
</evidence>
<gene>
    <name evidence="2" type="ORF">PCYB_004600</name>
</gene>
<dbReference type="Proteomes" id="UP000006319">
    <property type="component" value="Unassembled WGS sequence"/>
</dbReference>
<dbReference type="GeneID" id="14696253"/>
<feature type="transmembrane region" description="Helical" evidence="1">
    <location>
        <begin position="46"/>
        <end position="64"/>
    </location>
</feature>
<protein>
    <submittedName>
        <fullName evidence="2">Pv-fam-h protein</fullName>
    </submittedName>
</protein>
<sequence length="65" mass="6945">MKISYVGANIITAFGGGAQNVTSGDGYGDVEGSAAQCPRKVVKYAAFLKLFMFVLFMLLAQVSYE</sequence>
<feature type="non-terminal residue" evidence="2">
    <location>
        <position position="65"/>
    </location>
</feature>
<organism evidence="2 3">
    <name type="scientific">Plasmodium cynomolgi (strain B)</name>
    <dbReference type="NCBI Taxonomy" id="1120755"/>
    <lineage>
        <taxon>Eukaryota</taxon>
        <taxon>Sar</taxon>
        <taxon>Alveolata</taxon>
        <taxon>Apicomplexa</taxon>
        <taxon>Aconoidasida</taxon>
        <taxon>Haemosporida</taxon>
        <taxon>Plasmodiidae</taxon>
        <taxon>Plasmodium</taxon>
        <taxon>Plasmodium (Plasmodium)</taxon>
    </lineage>
</organism>
<proteinExistence type="predicted"/>
<evidence type="ECO:0000313" key="2">
    <source>
        <dbReference type="EMBL" id="GAB69711.1"/>
    </source>
</evidence>
<evidence type="ECO:0000313" key="3">
    <source>
        <dbReference type="Proteomes" id="UP000006319"/>
    </source>
</evidence>
<keyword evidence="1" id="KW-0472">Membrane</keyword>
<dbReference type="KEGG" id="pcy:PCYB_004600"/>
<accession>K6UF95</accession>
<name>K6UF95_PLACD</name>
<keyword evidence="3" id="KW-1185">Reference proteome</keyword>